<comment type="caution">
    <text evidence="1">The sequence shown here is derived from an EMBL/GenBank/DDBJ whole genome shotgun (WGS) entry which is preliminary data.</text>
</comment>
<keyword evidence="2" id="KW-1185">Reference proteome</keyword>
<evidence type="ECO:0000313" key="2">
    <source>
        <dbReference type="Proteomes" id="UP000765509"/>
    </source>
</evidence>
<dbReference type="OrthoDB" id="122269at2759"/>
<accession>A0A9Q3D8P1</accession>
<name>A0A9Q3D8P1_9BASI</name>
<dbReference type="Proteomes" id="UP000765509">
    <property type="component" value="Unassembled WGS sequence"/>
</dbReference>
<protein>
    <submittedName>
        <fullName evidence="1">Uncharacterized protein</fullName>
    </submittedName>
</protein>
<gene>
    <name evidence="1" type="ORF">O181_035651</name>
</gene>
<evidence type="ECO:0000313" key="1">
    <source>
        <dbReference type="EMBL" id="MBW0495936.1"/>
    </source>
</evidence>
<proteinExistence type="predicted"/>
<sequence>MSEPPENISLIILDSSESPSLFVTHHTRYMVELSNFPNFEWDSLVTDTPKGEELILGFVFFNHFNPYIYWRKGLITFNADPKDYYYPSKPFSNDFSLAKSCADLVGDSKKPSFPSSFHIPSLNSHQ</sequence>
<organism evidence="1 2">
    <name type="scientific">Austropuccinia psidii MF-1</name>
    <dbReference type="NCBI Taxonomy" id="1389203"/>
    <lineage>
        <taxon>Eukaryota</taxon>
        <taxon>Fungi</taxon>
        <taxon>Dikarya</taxon>
        <taxon>Basidiomycota</taxon>
        <taxon>Pucciniomycotina</taxon>
        <taxon>Pucciniomycetes</taxon>
        <taxon>Pucciniales</taxon>
        <taxon>Sphaerophragmiaceae</taxon>
        <taxon>Austropuccinia</taxon>
    </lineage>
</organism>
<reference evidence="1" key="1">
    <citation type="submission" date="2021-03" db="EMBL/GenBank/DDBJ databases">
        <title>Draft genome sequence of rust myrtle Austropuccinia psidii MF-1, a brazilian biotype.</title>
        <authorList>
            <person name="Quecine M.C."/>
            <person name="Pachon D.M.R."/>
            <person name="Bonatelli M.L."/>
            <person name="Correr F.H."/>
            <person name="Franceschini L.M."/>
            <person name="Leite T.F."/>
            <person name="Margarido G.R.A."/>
            <person name="Almeida C.A."/>
            <person name="Ferrarezi J.A."/>
            <person name="Labate C.A."/>
        </authorList>
    </citation>
    <scope>NUCLEOTIDE SEQUENCE</scope>
    <source>
        <strain evidence="1">MF-1</strain>
    </source>
</reference>
<dbReference type="EMBL" id="AVOT02013361">
    <property type="protein sequence ID" value="MBW0495936.1"/>
    <property type="molecule type" value="Genomic_DNA"/>
</dbReference>
<dbReference type="AlphaFoldDB" id="A0A9Q3D8P1"/>